<comment type="subcellular location">
    <subcellularLocation>
        <location evidence="1">Cell envelope</location>
    </subcellularLocation>
</comment>
<dbReference type="PANTHER" id="PTHR30532:SF1">
    <property type="entry name" value="IRON(3+)-HYDROXAMATE-BINDING PROTEIN FHUD"/>
    <property type="match status" value="1"/>
</dbReference>
<dbReference type="SUPFAM" id="SSF53807">
    <property type="entry name" value="Helical backbone' metal receptor"/>
    <property type="match status" value="1"/>
</dbReference>
<dbReference type="AlphaFoldDB" id="A0A8J3E0L7"/>
<dbReference type="GO" id="GO:1901678">
    <property type="term" value="P:iron coordination entity transport"/>
    <property type="evidence" value="ECO:0007669"/>
    <property type="project" value="UniProtKB-ARBA"/>
</dbReference>
<accession>A0A8J3E0L7</accession>
<dbReference type="Proteomes" id="UP000630142">
    <property type="component" value="Unassembled WGS sequence"/>
</dbReference>
<evidence type="ECO:0000256" key="5">
    <source>
        <dbReference type="ARBA" id="ARBA00022729"/>
    </source>
</evidence>
<evidence type="ECO:0000256" key="2">
    <source>
        <dbReference type="ARBA" id="ARBA00008814"/>
    </source>
</evidence>
<organism evidence="7 8">
    <name type="scientific">Tianweitania populi</name>
    <dbReference type="NCBI Taxonomy" id="1607949"/>
    <lineage>
        <taxon>Bacteria</taxon>
        <taxon>Pseudomonadati</taxon>
        <taxon>Pseudomonadota</taxon>
        <taxon>Alphaproteobacteria</taxon>
        <taxon>Hyphomicrobiales</taxon>
        <taxon>Phyllobacteriaceae</taxon>
        <taxon>Tianweitania</taxon>
    </lineage>
</organism>
<keyword evidence="4" id="KW-0410">Iron transport</keyword>
<dbReference type="GO" id="GO:0030288">
    <property type="term" value="C:outer membrane-bounded periplasmic space"/>
    <property type="evidence" value="ECO:0007669"/>
    <property type="project" value="TreeGrafter"/>
</dbReference>
<dbReference type="PRINTS" id="PR01715">
    <property type="entry name" value="FERRIBNDNGPP"/>
</dbReference>
<evidence type="ECO:0000256" key="4">
    <source>
        <dbReference type="ARBA" id="ARBA00022496"/>
    </source>
</evidence>
<dbReference type="PROSITE" id="PS50983">
    <property type="entry name" value="FE_B12_PBP"/>
    <property type="match status" value="1"/>
</dbReference>
<evidence type="ECO:0000259" key="6">
    <source>
        <dbReference type="PROSITE" id="PS50983"/>
    </source>
</evidence>
<evidence type="ECO:0000313" key="8">
    <source>
        <dbReference type="Proteomes" id="UP000630142"/>
    </source>
</evidence>
<dbReference type="InterPro" id="IPR051313">
    <property type="entry name" value="Bact_iron-sidero_bind"/>
</dbReference>
<comment type="similarity">
    <text evidence="2">Belongs to the bacterial solute-binding protein 8 family.</text>
</comment>
<dbReference type="PANTHER" id="PTHR30532">
    <property type="entry name" value="IRON III DICITRATE-BINDING PERIPLASMIC PROTEIN"/>
    <property type="match status" value="1"/>
</dbReference>
<protein>
    <submittedName>
        <fullName evidence="7">ABC transporter substrate-binding protein</fullName>
    </submittedName>
</protein>
<evidence type="ECO:0000256" key="3">
    <source>
        <dbReference type="ARBA" id="ARBA00022448"/>
    </source>
</evidence>
<gene>
    <name evidence="7" type="ORF">GCM10016234_39240</name>
</gene>
<dbReference type="EMBL" id="BMZQ01000006">
    <property type="protein sequence ID" value="GHD23751.1"/>
    <property type="molecule type" value="Genomic_DNA"/>
</dbReference>
<dbReference type="Pfam" id="PF01497">
    <property type="entry name" value="Peripla_BP_2"/>
    <property type="match status" value="1"/>
</dbReference>
<proteinExistence type="inferred from homology"/>
<reference evidence="7" key="1">
    <citation type="journal article" date="2014" name="Int. J. Syst. Evol. Microbiol.">
        <title>Complete genome sequence of Corynebacterium casei LMG S-19264T (=DSM 44701T), isolated from a smear-ripened cheese.</title>
        <authorList>
            <consortium name="US DOE Joint Genome Institute (JGI-PGF)"/>
            <person name="Walter F."/>
            <person name="Albersmeier A."/>
            <person name="Kalinowski J."/>
            <person name="Ruckert C."/>
        </authorList>
    </citation>
    <scope>NUCLEOTIDE SEQUENCE</scope>
    <source>
        <strain evidence="7">KCTC 42249</strain>
    </source>
</reference>
<dbReference type="InterPro" id="IPR002491">
    <property type="entry name" value="ABC_transptr_periplasmic_BD"/>
</dbReference>
<keyword evidence="8" id="KW-1185">Reference proteome</keyword>
<reference evidence="7" key="2">
    <citation type="submission" date="2020-09" db="EMBL/GenBank/DDBJ databases">
        <authorList>
            <person name="Sun Q."/>
            <person name="Kim S."/>
        </authorList>
    </citation>
    <scope>NUCLEOTIDE SEQUENCE</scope>
    <source>
        <strain evidence="7">KCTC 42249</strain>
    </source>
</reference>
<keyword evidence="5" id="KW-0732">Signal</keyword>
<sequence>MPFFGLAHAAPPPRVVALDKVAAHSLLAIGVTPVAAGAISSYERLGITLPSTVIEIGVPVEPNLELLQQISPDLNVTHFNMNRVEPLLRRIAPTFTMRIYRGDGRTYSHAASELERLAAVLGRSAVAREYVRHVERSILMNRQRLADLHNRPVFVCQLSDNGRNVTVFGKNSIIDDVLAQLGLNNAWSGATGLYGQANIGVEGLTAVTDAVLVYIDYEGEAGHALKRLGQSPIWNHLGFVKRNRLSPIKPFDVYGGLPTAARFSDLLVAALLNVGQDE</sequence>
<keyword evidence="3" id="KW-0813">Transport</keyword>
<keyword evidence="4" id="KW-0408">Iron</keyword>
<dbReference type="Gene3D" id="3.40.50.1980">
    <property type="entry name" value="Nitrogenase molybdenum iron protein domain"/>
    <property type="match status" value="2"/>
</dbReference>
<name>A0A8J3E0L7_9HYPH</name>
<evidence type="ECO:0000256" key="1">
    <source>
        <dbReference type="ARBA" id="ARBA00004196"/>
    </source>
</evidence>
<feature type="domain" description="Fe/B12 periplasmic-binding" evidence="6">
    <location>
        <begin position="14"/>
        <end position="278"/>
    </location>
</feature>
<keyword evidence="4" id="KW-0406">Ion transport</keyword>
<evidence type="ECO:0000313" key="7">
    <source>
        <dbReference type="EMBL" id="GHD23751.1"/>
    </source>
</evidence>
<comment type="caution">
    <text evidence="7">The sequence shown here is derived from an EMBL/GenBank/DDBJ whole genome shotgun (WGS) entry which is preliminary data.</text>
</comment>